<sequence>MKILVFCNFSATLLVLSLVRDYGFNDAQICKLVRYCPKLLVSDVEKYLLPKFQFFLSLGASKAELRNVFSSNPSILRASLKNKIIPYYHILRDVVCLDDRSIVRCDGLKCPTSVIKTTDVENISLLRSLGVPQSSVSLLASCNPSVLVHRAENFCAFVKRTVELGFNPSTVKFIKALVAFGCLRPSKWVRKFETLGKLGWSEDEIWSAFKKQPILMTLSEKKVRSVMQFLVNEMGMLPSTIAKAPNILFYSLKKRVMPRDVNFATVVGYEEKCFMVSYVNRYQSLVPNLGKIYAAEMDKL</sequence>
<dbReference type="EMBL" id="JAIWQS010000012">
    <property type="protein sequence ID" value="KAJ8749427.1"/>
    <property type="molecule type" value="Genomic_DNA"/>
</dbReference>
<dbReference type="Pfam" id="PF02536">
    <property type="entry name" value="mTERF"/>
    <property type="match status" value="2"/>
</dbReference>
<keyword evidence="2" id="KW-0806">Transcription termination</keyword>
<dbReference type="GO" id="GO:0003676">
    <property type="term" value="F:nucleic acid binding"/>
    <property type="evidence" value="ECO:0007669"/>
    <property type="project" value="InterPro"/>
</dbReference>
<evidence type="ECO:0000256" key="1">
    <source>
        <dbReference type="ARBA" id="ARBA00007692"/>
    </source>
</evidence>
<evidence type="ECO:0000256" key="3">
    <source>
        <dbReference type="ARBA" id="ARBA00022946"/>
    </source>
</evidence>
<dbReference type="SMART" id="SM00733">
    <property type="entry name" value="Mterf"/>
    <property type="match status" value="5"/>
</dbReference>
<comment type="similarity">
    <text evidence="1">Belongs to the mTERF family.</text>
</comment>
<dbReference type="PANTHER" id="PTHR13068">
    <property type="entry name" value="CGI-12 PROTEIN-RELATED"/>
    <property type="match status" value="1"/>
</dbReference>
<keyword evidence="2" id="KW-0804">Transcription</keyword>
<evidence type="ECO:0000256" key="4">
    <source>
        <dbReference type="SAM" id="SignalP"/>
    </source>
</evidence>
<evidence type="ECO:0000313" key="5">
    <source>
        <dbReference type="EMBL" id="KAJ8749427.1"/>
    </source>
</evidence>
<keyword evidence="4" id="KW-0732">Signal</keyword>
<dbReference type="GO" id="GO:0006353">
    <property type="term" value="P:DNA-templated transcription termination"/>
    <property type="evidence" value="ECO:0007669"/>
    <property type="project" value="UniProtKB-KW"/>
</dbReference>
<reference evidence="5 6" key="1">
    <citation type="submission" date="2021-09" db="EMBL/GenBank/DDBJ databases">
        <title>Genomic insights and catalytic innovation underlie evolution of tropane alkaloids biosynthesis.</title>
        <authorList>
            <person name="Wang Y.-J."/>
            <person name="Tian T."/>
            <person name="Huang J.-P."/>
            <person name="Huang S.-X."/>
        </authorList>
    </citation>
    <scope>NUCLEOTIDE SEQUENCE [LARGE SCALE GENOMIC DNA]</scope>
    <source>
        <strain evidence="5">KIB-2018</strain>
        <tissue evidence="5">Leaf</tissue>
    </source>
</reference>
<proteinExistence type="inferred from homology"/>
<dbReference type="FunFam" id="1.25.70.10:FF:000001">
    <property type="entry name" value="Mitochondrial transcription termination factor-like"/>
    <property type="match status" value="1"/>
</dbReference>
<feature type="signal peptide" evidence="4">
    <location>
        <begin position="1"/>
        <end position="27"/>
    </location>
</feature>
<evidence type="ECO:0000256" key="2">
    <source>
        <dbReference type="ARBA" id="ARBA00022472"/>
    </source>
</evidence>
<accession>A0AAV8SB44</accession>
<evidence type="ECO:0000313" key="6">
    <source>
        <dbReference type="Proteomes" id="UP001159364"/>
    </source>
</evidence>
<dbReference type="PANTHER" id="PTHR13068:SF133">
    <property type="entry name" value="MITOCHONDRIAL TRANSCRIPTION TERMINATION FACTOR FAMILY PROTEIN"/>
    <property type="match status" value="1"/>
</dbReference>
<protein>
    <submittedName>
        <fullName evidence="5">Uncharacterized protein</fullName>
    </submittedName>
</protein>
<dbReference type="Gene3D" id="1.25.70.10">
    <property type="entry name" value="Transcription termination factor 3, mitochondrial"/>
    <property type="match status" value="2"/>
</dbReference>
<name>A0AAV8SB44_9ROSI</name>
<dbReference type="InterPro" id="IPR038538">
    <property type="entry name" value="MTERF_sf"/>
</dbReference>
<dbReference type="Proteomes" id="UP001159364">
    <property type="component" value="Linkage Group LG12"/>
</dbReference>
<comment type="caution">
    <text evidence="5">The sequence shown here is derived from an EMBL/GenBank/DDBJ whole genome shotgun (WGS) entry which is preliminary data.</text>
</comment>
<dbReference type="AlphaFoldDB" id="A0AAV8SB44"/>
<organism evidence="5 6">
    <name type="scientific">Erythroxylum novogranatense</name>
    <dbReference type="NCBI Taxonomy" id="1862640"/>
    <lineage>
        <taxon>Eukaryota</taxon>
        <taxon>Viridiplantae</taxon>
        <taxon>Streptophyta</taxon>
        <taxon>Embryophyta</taxon>
        <taxon>Tracheophyta</taxon>
        <taxon>Spermatophyta</taxon>
        <taxon>Magnoliopsida</taxon>
        <taxon>eudicotyledons</taxon>
        <taxon>Gunneridae</taxon>
        <taxon>Pentapetalae</taxon>
        <taxon>rosids</taxon>
        <taxon>fabids</taxon>
        <taxon>Malpighiales</taxon>
        <taxon>Erythroxylaceae</taxon>
        <taxon>Erythroxylum</taxon>
    </lineage>
</organism>
<dbReference type="InterPro" id="IPR003690">
    <property type="entry name" value="MTERF"/>
</dbReference>
<feature type="chain" id="PRO_5043731619" evidence="4">
    <location>
        <begin position="28"/>
        <end position="300"/>
    </location>
</feature>
<keyword evidence="3" id="KW-0809">Transit peptide</keyword>
<gene>
    <name evidence="5" type="ORF">K2173_025471</name>
</gene>
<keyword evidence="6" id="KW-1185">Reference proteome</keyword>
<keyword evidence="2" id="KW-0805">Transcription regulation</keyword>